<keyword evidence="3" id="KW-1185">Reference proteome</keyword>
<dbReference type="EMBL" id="MU004234">
    <property type="protein sequence ID" value="KAF2670426.1"/>
    <property type="molecule type" value="Genomic_DNA"/>
</dbReference>
<organism evidence="2 3">
    <name type="scientific">Microthyrium microscopicum</name>
    <dbReference type="NCBI Taxonomy" id="703497"/>
    <lineage>
        <taxon>Eukaryota</taxon>
        <taxon>Fungi</taxon>
        <taxon>Dikarya</taxon>
        <taxon>Ascomycota</taxon>
        <taxon>Pezizomycotina</taxon>
        <taxon>Dothideomycetes</taxon>
        <taxon>Dothideomycetes incertae sedis</taxon>
        <taxon>Microthyriales</taxon>
        <taxon>Microthyriaceae</taxon>
        <taxon>Microthyrium</taxon>
    </lineage>
</organism>
<evidence type="ECO:0000313" key="3">
    <source>
        <dbReference type="Proteomes" id="UP000799302"/>
    </source>
</evidence>
<accession>A0A6A6UFK9</accession>
<reference evidence="2" key="1">
    <citation type="journal article" date="2020" name="Stud. Mycol.">
        <title>101 Dothideomycetes genomes: a test case for predicting lifestyles and emergence of pathogens.</title>
        <authorList>
            <person name="Haridas S."/>
            <person name="Albert R."/>
            <person name="Binder M."/>
            <person name="Bloem J."/>
            <person name="Labutti K."/>
            <person name="Salamov A."/>
            <person name="Andreopoulos B."/>
            <person name="Baker S."/>
            <person name="Barry K."/>
            <person name="Bills G."/>
            <person name="Bluhm B."/>
            <person name="Cannon C."/>
            <person name="Castanera R."/>
            <person name="Culley D."/>
            <person name="Daum C."/>
            <person name="Ezra D."/>
            <person name="Gonzalez J."/>
            <person name="Henrissat B."/>
            <person name="Kuo A."/>
            <person name="Liang C."/>
            <person name="Lipzen A."/>
            <person name="Lutzoni F."/>
            <person name="Magnuson J."/>
            <person name="Mondo S."/>
            <person name="Nolan M."/>
            <person name="Ohm R."/>
            <person name="Pangilinan J."/>
            <person name="Park H.-J."/>
            <person name="Ramirez L."/>
            <person name="Alfaro M."/>
            <person name="Sun H."/>
            <person name="Tritt A."/>
            <person name="Yoshinaga Y."/>
            <person name="Zwiers L.-H."/>
            <person name="Turgeon B."/>
            <person name="Goodwin S."/>
            <person name="Spatafora J."/>
            <person name="Crous P."/>
            <person name="Grigoriev I."/>
        </authorList>
    </citation>
    <scope>NUCLEOTIDE SEQUENCE</scope>
    <source>
        <strain evidence="2">CBS 115976</strain>
    </source>
</reference>
<dbReference type="AlphaFoldDB" id="A0A6A6UFK9"/>
<gene>
    <name evidence="2" type="ORF">BT63DRAFT_237842</name>
</gene>
<proteinExistence type="predicted"/>
<dbReference type="Proteomes" id="UP000799302">
    <property type="component" value="Unassembled WGS sequence"/>
</dbReference>
<feature type="region of interest" description="Disordered" evidence="1">
    <location>
        <begin position="1"/>
        <end position="35"/>
    </location>
</feature>
<sequence>MENFAHSAEGLVPRSTGQPDDEEDTREPDGEVSSDVIEQFTEDDGSEQSPIDNRLKPNFVITSTENGHVLCEVCTAMLTRALAETPEFTGVEDWNWVADWVEGQHHQTLESFTRAVGMSCYFCLRWNPETSFSEEDSVQWAINVQNYPKFHFTVCMSMKSSDQFFFETKFGHAPKHLEASQAGNSKSQIVSSVLGIRTQTS</sequence>
<name>A0A6A6UFK9_9PEZI</name>
<protein>
    <submittedName>
        <fullName evidence="2">Uncharacterized protein</fullName>
    </submittedName>
</protein>
<evidence type="ECO:0000256" key="1">
    <source>
        <dbReference type="SAM" id="MobiDB-lite"/>
    </source>
</evidence>
<evidence type="ECO:0000313" key="2">
    <source>
        <dbReference type="EMBL" id="KAF2670426.1"/>
    </source>
</evidence>
<feature type="compositionally biased region" description="Acidic residues" evidence="1">
    <location>
        <begin position="19"/>
        <end position="32"/>
    </location>
</feature>